<reference evidence="3 4" key="1">
    <citation type="submission" date="2018-09" db="EMBL/GenBank/DDBJ databases">
        <title>Genomic Encyclopedia of Archaeal and Bacterial Type Strains, Phase II (KMG-II): from individual species to whole genera.</title>
        <authorList>
            <person name="Goeker M."/>
        </authorList>
    </citation>
    <scope>NUCLEOTIDE SEQUENCE [LARGE SCALE GENOMIC DNA]</scope>
    <source>
        <strain evidence="3 4">DSM 17008</strain>
    </source>
</reference>
<evidence type="ECO:0000256" key="2">
    <source>
        <dbReference type="SAM" id="MobiDB-lite"/>
    </source>
</evidence>
<gene>
    <name evidence="3" type="ORF">ATL39_0641</name>
</gene>
<dbReference type="EMBL" id="RAPK01000006">
    <property type="protein sequence ID" value="RKD76424.1"/>
    <property type="molecule type" value="Genomic_DNA"/>
</dbReference>
<comment type="caution">
    <text evidence="3">The sequence shown here is derived from an EMBL/GenBank/DDBJ whole genome shotgun (WGS) entry which is preliminary data.</text>
</comment>
<sequence>MVNTMDERSLCKGLVSLKGHKLRLVYALLQRTNTIDLLISRGREALSAESEDAFGSHLEREISQLEGEEDAMLQLDIFSELGRLMNVIQPPLTNEAAIRSQADSILEHAYSYLEKQNKVFKQFADVQTGGTKLDHMIHFIMLSLLDIIDTETKEYSEEELEATASALHGGYLDTLSDESKQELAYQIGKPVTTMGEVKRIIRRSELSTLFSAAAEIEGVSSYLGVKTMLPVLLKRKGVKVPFAEQTDTSYLTAAFASPFFFLPVILGNSFFSQGAQHFYFKKLLVPSTIVYISLLSSTVEEETCEPLLKAWEKRTAFYKDELERAEQLKNKISAQESVIRSQEQKIQSLKQELDKSMSALDEAKNDIWLSLYTSGLKEWDINDTFSSHRSEYREAMNRLNEIERQRRKHNPRAGFRSMMNRTAAHVTTYMDEKKEKREANEAMRKMVDEFIDAEHAYEPHKKAAALERKKMVDDLQNDKQEAEYQKEQERRRWKEYKEQYKENLASIRALERDNGSITK</sequence>
<organism evidence="3 4">
    <name type="scientific">Sinobaca qinghaiensis</name>
    <dbReference type="NCBI Taxonomy" id="342944"/>
    <lineage>
        <taxon>Bacteria</taxon>
        <taxon>Bacillati</taxon>
        <taxon>Bacillota</taxon>
        <taxon>Bacilli</taxon>
        <taxon>Bacillales</taxon>
        <taxon>Sporolactobacillaceae</taxon>
        <taxon>Sinobaca</taxon>
    </lineage>
</organism>
<proteinExistence type="predicted"/>
<evidence type="ECO:0000256" key="1">
    <source>
        <dbReference type="SAM" id="Coils"/>
    </source>
</evidence>
<protein>
    <submittedName>
        <fullName evidence="3">Uncharacterized protein</fullName>
    </submittedName>
</protein>
<evidence type="ECO:0000313" key="3">
    <source>
        <dbReference type="EMBL" id="RKD76424.1"/>
    </source>
</evidence>
<dbReference type="AlphaFoldDB" id="A0A419V8I7"/>
<name>A0A419V8I7_9BACL</name>
<keyword evidence="4" id="KW-1185">Reference proteome</keyword>
<feature type="region of interest" description="Disordered" evidence="2">
    <location>
        <begin position="468"/>
        <end position="492"/>
    </location>
</feature>
<keyword evidence="1" id="KW-0175">Coiled coil</keyword>
<feature type="coiled-coil region" evidence="1">
    <location>
        <begin position="308"/>
        <end position="405"/>
    </location>
</feature>
<evidence type="ECO:0000313" key="4">
    <source>
        <dbReference type="Proteomes" id="UP000285120"/>
    </source>
</evidence>
<dbReference type="Proteomes" id="UP000285120">
    <property type="component" value="Unassembled WGS sequence"/>
</dbReference>
<accession>A0A419V8I7</accession>